<dbReference type="Gene3D" id="1.20.1270.10">
    <property type="match status" value="1"/>
</dbReference>
<dbReference type="Proteomes" id="UP001177003">
    <property type="component" value="Chromosome 2"/>
</dbReference>
<dbReference type="SUPFAM" id="SSF100934">
    <property type="entry name" value="Heat shock protein 70kD (HSP70), C-terminal subdomain"/>
    <property type="match status" value="1"/>
</dbReference>
<accession>A0AA35V4D5</accession>
<dbReference type="EMBL" id="OX465078">
    <property type="protein sequence ID" value="CAI9270596.1"/>
    <property type="molecule type" value="Genomic_DNA"/>
</dbReference>
<gene>
    <name evidence="1" type="ORF">LSALG_LOCUS10898</name>
</gene>
<keyword evidence="2" id="KW-1185">Reference proteome</keyword>
<proteinExistence type="predicted"/>
<dbReference type="AlphaFoldDB" id="A0AA35V4D5"/>
<dbReference type="InterPro" id="IPR029048">
    <property type="entry name" value="HSP70_C_sf"/>
</dbReference>
<evidence type="ECO:0000313" key="2">
    <source>
        <dbReference type="Proteomes" id="UP001177003"/>
    </source>
</evidence>
<name>A0AA35V4D5_LACSI</name>
<protein>
    <submittedName>
        <fullName evidence="1">Uncharacterized protein</fullName>
    </submittedName>
</protein>
<organism evidence="1 2">
    <name type="scientific">Lactuca saligna</name>
    <name type="common">Willowleaf lettuce</name>
    <dbReference type="NCBI Taxonomy" id="75948"/>
    <lineage>
        <taxon>Eukaryota</taxon>
        <taxon>Viridiplantae</taxon>
        <taxon>Streptophyta</taxon>
        <taxon>Embryophyta</taxon>
        <taxon>Tracheophyta</taxon>
        <taxon>Spermatophyta</taxon>
        <taxon>Magnoliopsida</taxon>
        <taxon>eudicotyledons</taxon>
        <taxon>Gunneridae</taxon>
        <taxon>Pentapetalae</taxon>
        <taxon>asterids</taxon>
        <taxon>campanulids</taxon>
        <taxon>Asterales</taxon>
        <taxon>Asteraceae</taxon>
        <taxon>Cichorioideae</taxon>
        <taxon>Cichorieae</taxon>
        <taxon>Lactucinae</taxon>
        <taxon>Lactuca</taxon>
    </lineage>
</organism>
<sequence>MTRGDLQRMRLRGDKEHKKKLEVKNALEIYTYNMRNTVKYEKLGEKLTPVDKKIQDAIDEKSQTLNLKHDVKRLIHNLLHLRQFLGSHNRMMVVHEVFLEKEGASPQFEARRGNEDWRQWM</sequence>
<evidence type="ECO:0000313" key="1">
    <source>
        <dbReference type="EMBL" id="CAI9270596.1"/>
    </source>
</evidence>
<reference evidence="1" key="1">
    <citation type="submission" date="2023-04" db="EMBL/GenBank/DDBJ databases">
        <authorList>
            <person name="Vijverberg K."/>
            <person name="Xiong W."/>
            <person name="Schranz E."/>
        </authorList>
    </citation>
    <scope>NUCLEOTIDE SEQUENCE</scope>
</reference>